<dbReference type="EMBL" id="JANBOJ010000119">
    <property type="protein sequence ID" value="KAJ1722292.1"/>
    <property type="molecule type" value="Genomic_DNA"/>
</dbReference>
<evidence type="ECO:0000256" key="1">
    <source>
        <dbReference type="SAM" id="MobiDB-lite"/>
    </source>
</evidence>
<gene>
    <name evidence="2" type="ORF">LPJ53_003277</name>
</gene>
<feature type="compositionally biased region" description="Basic and acidic residues" evidence="1">
    <location>
        <begin position="226"/>
        <end position="246"/>
    </location>
</feature>
<accession>A0A9W8CSX9</accession>
<feature type="region of interest" description="Disordered" evidence="1">
    <location>
        <begin position="84"/>
        <end position="103"/>
    </location>
</feature>
<dbReference type="PANTHER" id="PTHR14659:SF1">
    <property type="entry name" value="ALPHA- AND GAMMA-ADAPTIN-BINDING PROTEIN P34"/>
    <property type="match status" value="1"/>
</dbReference>
<name>A0A9W8CSX9_9FUNG</name>
<dbReference type="PANTHER" id="PTHR14659">
    <property type="entry name" value="ALPHA- AND GAMMA-ADAPTIN-BINDING PROTEIN P34"/>
    <property type="match status" value="1"/>
</dbReference>
<sequence length="339" mass="37969">MDNTMEKNKILVLGRAEVDKASFVNLITGSSAESTSSEESSQIKWHISTRYFNAAVEFWTDSTEELSPPDAEFMSKWLAVPSQYDDQDNDDSGSDGDKPASSIPVDSAMATLQEHLSEVVDAIVFVFDPFAPASFLDILPWARMAKVYEPEVLLCVAWNAGREVQVDSEKKDMWFEWCVSNGWEWVDLTDNDPETDYTADRVREALINNQWSTMVMKQSQEEIEEPEKKDDVSDTSDIARPDGAREQAEWDEFDKVAPTIDHARVNDIHRSLLAETGTSAGEALDFGTLANGSNGQSDEFSAIVSRIRAMRIEISQMTDQNEARKRAAEMAMVLARLGK</sequence>
<proteinExistence type="predicted"/>
<comment type="caution">
    <text evidence="2">The sequence shown here is derived from an EMBL/GenBank/DDBJ whole genome shotgun (WGS) entry which is preliminary data.</text>
</comment>
<protein>
    <submittedName>
        <fullName evidence="2">Uncharacterized protein</fullName>
    </submittedName>
</protein>
<feature type="compositionally biased region" description="Acidic residues" evidence="1">
    <location>
        <begin position="85"/>
        <end position="94"/>
    </location>
</feature>
<feature type="region of interest" description="Disordered" evidence="1">
    <location>
        <begin position="216"/>
        <end position="246"/>
    </location>
</feature>
<dbReference type="OrthoDB" id="10261384at2759"/>
<dbReference type="Gene3D" id="3.40.50.11960">
    <property type="match status" value="2"/>
</dbReference>
<reference evidence="2" key="1">
    <citation type="submission" date="2022-07" db="EMBL/GenBank/DDBJ databases">
        <title>Phylogenomic reconstructions and comparative analyses of Kickxellomycotina fungi.</title>
        <authorList>
            <person name="Reynolds N.K."/>
            <person name="Stajich J.E."/>
            <person name="Barry K."/>
            <person name="Grigoriev I.V."/>
            <person name="Crous P."/>
            <person name="Smith M.E."/>
        </authorList>
    </citation>
    <scope>NUCLEOTIDE SEQUENCE</scope>
    <source>
        <strain evidence="2">NBRC 32514</strain>
    </source>
</reference>
<keyword evidence="3" id="KW-1185">Reference proteome</keyword>
<evidence type="ECO:0000313" key="2">
    <source>
        <dbReference type="EMBL" id="KAJ1722292.1"/>
    </source>
</evidence>
<dbReference type="Proteomes" id="UP001149813">
    <property type="component" value="Unassembled WGS sequence"/>
</dbReference>
<dbReference type="InterPro" id="IPR019341">
    <property type="entry name" value="Alpha/Gamma-adaptin-bd_p34"/>
</dbReference>
<dbReference type="AlphaFoldDB" id="A0A9W8CSX9"/>
<dbReference type="Pfam" id="PF10199">
    <property type="entry name" value="Adaptin_binding"/>
    <property type="match status" value="1"/>
</dbReference>
<organism evidence="2 3">
    <name type="scientific">Coemansia erecta</name>
    <dbReference type="NCBI Taxonomy" id="147472"/>
    <lineage>
        <taxon>Eukaryota</taxon>
        <taxon>Fungi</taxon>
        <taxon>Fungi incertae sedis</taxon>
        <taxon>Zoopagomycota</taxon>
        <taxon>Kickxellomycotina</taxon>
        <taxon>Kickxellomycetes</taxon>
        <taxon>Kickxellales</taxon>
        <taxon>Kickxellaceae</taxon>
        <taxon>Coemansia</taxon>
    </lineage>
</organism>
<evidence type="ECO:0000313" key="3">
    <source>
        <dbReference type="Proteomes" id="UP001149813"/>
    </source>
</evidence>